<feature type="domain" description="SHS2" evidence="7">
    <location>
        <begin position="4"/>
        <end position="189"/>
    </location>
</feature>
<dbReference type="HOGENOM" id="CLU_037850_3_1_7"/>
<evidence type="ECO:0000256" key="4">
    <source>
        <dbReference type="ARBA" id="ARBA00023306"/>
    </source>
</evidence>
<dbReference type="Pfam" id="PF14450">
    <property type="entry name" value="FtsA"/>
    <property type="match status" value="1"/>
</dbReference>
<sequence length="438" mass="47983">MKSILAIDVGSYKTIAIIANADEELSISGVGIAKSKGIKKGAITNIDEAAKSIKHAVSDAKRIAGIDINKAIVSISSTYTQSIKSNGIVNIPGNEVTLKEINRAIQTALYNATIPNDYVVLQAIPYDFKVDELSEIEDPQGMSGSRLEVSLHIIIAQKAGMENLKKTFKQAGIEIVNIVNAGYASALAVLNEDEKDLGVAVIDIGATTSDLAIYLNKALRYTDFLAVGSHHITSDLSMALHTTPSEAEYIKTHFEELIKTDEDLIEISVIGNENEKQKASLTTITQVISARVEETFLLLNKEIERSGLKPKLGAGIVLTGGFTNFYNVKEIASQFFDGHPVRVGRPKVINGLVENLQAPEYATVIGLLLYGNGENNKYEKDSNQQFKSEHVFDIHFEEESQNESKQIDEKEELANIASQKPQGVNPFKKFITWLNNLF</sequence>
<keyword evidence="2 5" id="KW-0132">Cell division</keyword>
<dbReference type="HAMAP" id="MF_02033">
    <property type="entry name" value="FtsA"/>
    <property type="match status" value="1"/>
</dbReference>
<comment type="subcellular location">
    <subcellularLocation>
        <location evidence="5">Cell inner membrane</location>
        <topology evidence="5">Peripheral membrane protein</topology>
        <orientation evidence="5">Cytoplasmic side</orientation>
    </subcellularLocation>
    <text evidence="5">Localizes to the Z ring in an FtsZ-dependent manner. Targeted to the membrane through a conserved C-terminal amphipathic helix.</text>
</comment>
<comment type="subunit">
    <text evidence="5">Self-interacts. Interacts with FtsZ.</text>
</comment>
<dbReference type="SUPFAM" id="SSF53067">
    <property type="entry name" value="Actin-like ATPase domain"/>
    <property type="match status" value="2"/>
</dbReference>
<dbReference type="NCBIfam" id="TIGR01174">
    <property type="entry name" value="ftsA"/>
    <property type="match status" value="1"/>
</dbReference>
<dbReference type="Gene3D" id="3.30.420.40">
    <property type="match status" value="2"/>
</dbReference>
<keyword evidence="3 5" id="KW-0472">Membrane</keyword>
<evidence type="ECO:0000256" key="3">
    <source>
        <dbReference type="ARBA" id="ARBA00023136"/>
    </source>
</evidence>
<dbReference type="InterPro" id="IPR050696">
    <property type="entry name" value="FtsA/MreB"/>
</dbReference>
<dbReference type="CDD" id="cd24048">
    <property type="entry name" value="ASKHA_NBD_FtsA"/>
    <property type="match status" value="1"/>
</dbReference>
<dbReference type="RefSeq" id="WP_015901798.1">
    <property type="nucleotide sequence ID" value="NC_012115.1"/>
</dbReference>
<comment type="similarity">
    <text evidence="5 6">Belongs to the FtsA/MreB family.</text>
</comment>
<dbReference type="OrthoDB" id="9810567at2"/>
<evidence type="ECO:0000313" key="9">
    <source>
        <dbReference type="Proteomes" id="UP000000448"/>
    </source>
</evidence>
<dbReference type="STRING" id="598659.NAMH_0973"/>
<dbReference type="KEGG" id="nam:NAMH_0973"/>
<dbReference type="PANTHER" id="PTHR32432">
    <property type="entry name" value="CELL DIVISION PROTEIN FTSA-RELATED"/>
    <property type="match status" value="1"/>
</dbReference>
<dbReference type="eggNOG" id="COG0849">
    <property type="taxonomic scope" value="Bacteria"/>
</dbReference>
<dbReference type="PIRSF" id="PIRSF003101">
    <property type="entry name" value="FtsA"/>
    <property type="match status" value="1"/>
</dbReference>
<dbReference type="Proteomes" id="UP000000448">
    <property type="component" value="Chromosome"/>
</dbReference>
<reference evidence="8 9" key="1">
    <citation type="journal article" date="2009" name="PLoS Genet.">
        <title>Adaptations to submarine hydrothermal environments exemplified by the genome of Nautilia profundicola.</title>
        <authorList>
            <person name="Campbell B.J."/>
            <person name="Smith J.L."/>
            <person name="Hanson T.E."/>
            <person name="Klotz M.G."/>
            <person name="Stein L.Y."/>
            <person name="Lee C.K."/>
            <person name="Wu D."/>
            <person name="Robinson J.M."/>
            <person name="Khouri H.M."/>
            <person name="Eisen J.A."/>
            <person name="Cary S.C."/>
        </authorList>
    </citation>
    <scope>NUCLEOTIDE SEQUENCE [LARGE SCALE GENOMIC DNA]</scope>
    <source>
        <strain evidence="9">ATCC BAA-1463 / DSM 18972 / AmH</strain>
    </source>
</reference>
<dbReference type="InterPro" id="IPR003494">
    <property type="entry name" value="SHS2_FtsA"/>
</dbReference>
<keyword evidence="9" id="KW-1185">Reference proteome</keyword>
<evidence type="ECO:0000313" key="8">
    <source>
        <dbReference type="EMBL" id="ACM92746.1"/>
    </source>
</evidence>
<proteinExistence type="inferred from homology"/>
<dbReference type="Pfam" id="PF02491">
    <property type="entry name" value="SHS2_FTSA"/>
    <property type="match status" value="1"/>
</dbReference>
<keyword evidence="5" id="KW-0997">Cell inner membrane</keyword>
<dbReference type="PANTHER" id="PTHR32432:SF4">
    <property type="entry name" value="CELL DIVISION PROTEIN FTSA"/>
    <property type="match status" value="1"/>
</dbReference>
<accession>B9L9R6</accession>
<protein>
    <recommendedName>
        <fullName evidence="5 6">Cell division protein FtsA</fullName>
    </recommendedName>
</protein>
<gene>
    <name evidence="5 8" type="primary">ftsA</name>
    <name evidence="8" type="ordered locus">NAMH_0973</name>
</gene>
<dbReference type="AlphaFoldDB" id="B9L9R6"/>
<keyword evidence="4 5" id="KW-0131">Cell cycle</keyword>
<organism evidence="8 9">
    <name type="scientific">Nautilia profundicola (strain ATCC BAA-1463 / DSM 18972 / AmH)</name>
    <dbReference type="NCBI Taxonomy" id="598659"/>
    <lineage>
        <taxon>Bacteria</taxon>
        <taxon>Pseudomonadati</taxon>
        <taxon>Campylobacterota</taxon>
        <taxon>Epsilonproteobacteria</taxon>
        <taxon>Nautiliales</taxon>
        <taxon>Nautiliaceae</taxon>
        <taxon>Nautilia</taxon>
    </lineage>
</organism>
<comment type="function">
    <text evidence="5 6">Cell division protein that is involved in the assembly of the Z ring. May serve as a membrane anchor for the Z ring.</text>
</comment>
<dbReference type="GO" id="GO:0032153">
    <property type="term" value="C:cell division site"/>
    <property type="evidence" value="ECO:0007669"/>
    <property type="project" value="UniProtKB-UniRule"/>
</dbReference>
<evidence type="ECO:0000256" key="1">
    <source>
        <dbReference type="ARBA" id="ARBA00022475"/>
    </source>
</evidence>
<evidence type="ECO:0000259" key="7">
    <source>
        <dbReference type="SMART" id="SM00842"/>
    </source>
</evidence>
<evidence type="ECO:0000256" key="2">
    <source>
        <dbReference type="ARBA" id="ARBA00022618"/>
    </source>
</evidence>
<dbReference type="InterPro" id="IPR043129">
    <property type="entry name" value="ATPase_NBD"/>
</dbReference>
<dbReference type="InterPro" id="IPR020823">
    <property type="entry name" value="Cell_div_FtsA"/>
</dbReference>
<keyword evidence="1 5" id="KW-1003">Cell membrane</keyword>
<name>B9L9R6_NAUPA</name>
<evidence type="ECO:0000256" key="5">
    <source>
        <dbReference type="HAMAP-Rule" id="MF_02033"/>
    </source>
</evidence>
<dbReference type="GO" id="GO:0043093">
    <property type="term" value="P:FtsZ-dependent cytokinesis"/>
    <property type="evidence" value="ECO:0007669"/>
    <property type="project" value="UniProtKB-UniRule"/>
</dbReference>
<dbReference type="SMART" id="SM00842">
    <property type="entry name" value="FtsA"/>
    <property type="match status" value="1"/>
</dbReference>
<dbReference type="GO" id="GO:0009898">
    <property type="term" value="C:cytoplasmic side of plasma membrane"/>
    <property type="evidence" value="ECO:0007669"/>
    <property type="project" value="UniProtKB-UniRule"/>
</dbReference>
<dbReference type="EMBL" id="CP001279">
    <property type="protein sequence ID" value="ACM92746.1"/>
    <property type="molecule type" value="Genomic_DNA"/>
</dbReference>
<evidence type="ECO:0000256" key="6">
    <source>
        <dbReference type="PIRNR" id="PIRNR003101"/>
    </source>
</evidence>